<accession>A0ACC3CEN1</accession>
<reference evidence="1" key="1">
    <citation type="submission" date="2019-11" db="EMBL/GenBank/DDBJ databases">
        <title>Nori genome reveals adaptations in red seaweeds to the harsh intertidal environment.</title>
        <authorList>
            <person name="Wang D."/>
            <person name="Mao Y."/>
        </authorList>
    </citation>
    <scope>NUCLEOTIDE SEQUENCE</scope>
    <source>
        <tissue evidence="1">Gametophyte</tissue>
    </source>
</reference>
<dbReference type="EMBL" id="CM020620">
    <property type="protein sequence ID" value="KAK1868278.1"/>
    <property type="molecule type" value="Genomic_DNA"/>
</dbReference>
<protein>
    <submittedName>
        <fullName evidence="1">Uncharacterized protein</fullName>
    </submittedName>
</protein>
<keyword evidence="2" id="KW-1185">Reference proteome</keyword>
<proteinExistence type="predicted"/>
<name>A0ACC3CEN1_PYRYE</name>
<dbReference type="Proteomes" id="UP000798662">
    <property type="component" value="Chromosome 3"/>
</dbReference>
<organism evidence="1 2">
    <name type="scientific">Pyropia yezoensis</name>
    <name type="common">Susabi-nori</name>
    <name type="synonym">Porphyra yezoensis</name>
    <dbReference type="NCBI Taxonomy" id="2788"/>
    <lineage>
        <taxon>Eukaryota</taxon>
        <taxon>Rhodophyta</taxon>
        <taxon>Bangiophyceae</taxon>
        <taxon>Bangiales</taxon>
        <taxon>Bangiaceae</taxon>
        <taxon>Pyropia</taxon>
    </lineage>
</organism>
<sequence length="105" mass="11574">MGRVWTGGGGRGCWWARTLWARTVCRARRRREGATRERGGEARHRKESGKGSVNGVNTRPLSSHQALFPRWKTRRSSGEVVERGAKVAVQRAATTWEEQGGGAGS</sequence>
<evidence type="ECO:0000313" key="2">
    <source>
        <dbReference type="Proteomes" id="UP000798662"/>
    </source>
</evidence>
<gene>
    <name evidence="1" type="ORF">I4F81_010771</name>
</gene>
<comment type="caution">
    <text evidence="1">The sequence shown here is derived from an EMBL/GenBank/DDBJ whole genome shotgun (WGS) entry which is preliminary data.</text>
</comment>
<evidence type="ECO:0000313" key="1">
    <source>
        <dbReference type="EMBL" id="KAK1868278.1"/>
    </source>
</evidence>